<organism evidence="2 3">
    <name type="scientific">Malaciobacter canalis</name>
    <dbReference type="NCBI Taxonomy" id="1912871"/>
    <lineage>
        <taxon>Bacteria</taxon>
        <taxon>Pseudomonadati</taxon>
        <taxon>Campylobacterota</taxon>
        <taxon>Epsilonproteobacteria</taxon>
        <taxon>Campylobacterales</taxon>
        <taxon>Arcobacteraceae</taxon>
        <taxon>Malaciobacter</taxon>
    </lineage>
</organism>
<evidence type="ECO:0000256" key="1">
    <source>
        <dbReference type="SAM" id="Phobius"/>
    </source>
</evidence>
<proteinExistence type="predicted"/>
<keyword evidence="3" id="KW-1185">Reference proteome</keyword>
<feature type="transmembrane region" description="Helical" evidence="1">
    <location>
        <begin position="147"/>
        <end position="165"/>
    </location>
</feature>
<keyword evidence="1" id="KW-0472">Membrane</keyword>
<dbReference type="RefSeq" id="WP_099333701.1">
    <property type="nucleotide sequence ID" value="NZ_CP042812.1"/>
</dbReference>
<dbReference type="Gene3D" id="1.10.260.40">
    <property type="entry name" value="lambda repressor-like DNA-binding domains"/>
    <property type="match status" value="1"/>
</dbReference>
<comment type="caution">
    <text evidence="2">The sequence shown here is derived from an EMBL/GenBank/DDBJ whole genome shotgun (WGS) entry which is preliminary data.</text>
</comment>
<dbReference type="Proteomes" id="UP000221384">
    <property type="component" value="Unassembled WGS sequence"/>
</dbReference>
<protein>
    <recommendedName>
        <fullName evidence="4">Transcriptional regulator</fullName>
    </recommendedName>
</protein>
<evidence type="ECO:0000313" key="2">
    <source>
        <dbReference type="EMBL" id="PHO10788.1"/>
    </source>
</evidence>
<name>A0ABX4LSP3_9BACT</name>
<dbReference type="EMBL" id="NWVW01000002">
    <property type="protein sequence ID" value="PHO10788.1"/>
    <property type="molecule type" value="Genomic_DNA"/>
</dbReference>
<gene>
    <name evidence="2" type="ORF">CPG37_02790</name>
</gene>
<accession>A0ABX4LSP3</accession>
<evidence type="ECO:0008006" key="4">
    <source>
        <dbReference type="Google" id="ProtNLM"/>
    </source>
</evidence>
<keyword evidence="1" id="KW-0812">Transmembrane</keyword>
<dbReference type="InterPro" id="IPR010982">
    <property type="entry name" value="Lambda_DNA-bd_dom_sf"/>
</dbReference>
<keyword evidence="1" id="KW-1133">Transmembrane helix</keyword>
<sequence>MRDIKFNNELIYKLESIYAQDGLTKVDEKDIAKAMGMSPSQFSRDKNNDQVPYKYLIPYCLDKEVDINWILDSNINSLYIIEHTSFIKKWTRCRSNLLARIRGKYNKDCEKRDVFLNRKSKENETEQDIYNYYNLSKTFLGKYEFRIVLWIIIAFFIGCLLGFYLSSF</sequence>
<reference evidence="2 3" key="1">
    <citation type="submission" date="2017-09" db="EMBL/GenBank/DDBJ databases">
        <authorList>
            <person name="Perez-Cataluna A."/>
            <person name="Figueras M.J."/>
            <person name="Salas-Masso N."/>
        </authorList>
    </citation>
    <scope>NUCLEOTIDE SEQUENCE [LARGE SCALE GENOMIC DNA]</scope>
    <source>
        <strain evidence="2 3">F138-33</strain>
    </source>
</reference>
<evidence type="ECO:0000313" key="3">
    <source>
        <dbReference type="Proteomes" id="UP000221384"/>
    </source>
</evidence>